<evidence type="ECO:0000313" key="4">
    <source>
        <dbReference type="EMBL" id="NDW05786.1"/>
    </source>
</evidence>
<dbReference type="Gene3D" id="1.10.8.80">
    <property type="entry name" value="Magnesium chelatase subunit I, C-Terminal domain"/>
    <property type="match status" value="1"/>
</dbReference>
<dbReference type="Gene3D" id="3.40.50.300">
    <property type="entry name" value="P-loop containing nucleotide triphosphate hydrolases"/>
    <property type="match status" value="1"/>
</dbReference>
<dbReference type="Proteomes" id="UP000469011">
    <property type="component" value="Unassembled WGS sequence"/>
</dbReference>
<feature type="region of interest" description="Disordered" evidence="2">
    <location>
        <begin position="277"/>
        <end position="326"/>
    </location>
</feature>
<protein>
    <submittedName>
        <fullName evidence="4">Magnesium chelatase subunit D</fullName>
    </submittedName>
</protein>
<comment type="similarity">
    <text evidence="1">Belongs to the Mg-chelatase subunits D/I family.</text>
</comment>
<dbReference type="PROSITE" id="PS50234">
    <property type="entry name" value="VWFA"/>
    <property type="match status" value="1"/>
</dbReference>
<dbReference type="SUPFAM" id="SSF53300">
    <property type="entry name" value="vWA-like"/>
    <property type="match status" value="1"/>
</dbReference>
<feature type="region of interest" description="Disordered" evidence="2">
    <location>
        <begin position="353"/>
        <end position="378"/>
    </location>
</feature>
<dbReference type="AlphaFoldDB" id="A0A6N9T6T9"/>
<evidence type="ECO:0000256" key="2">
    <source>
        <dbReference type="SAM" id="MobiDB-lite"/>
    </source>
</evidence>
<name>A0A6N9T6T9_9HYPH</name>
<gene>
    <name evidence="4" type="ORF">GTK09_15280</name>
</gene>
<evidence type="ECO:0000256" key="1">
    <source>
        <dbReference type="ARBA" id="ARBA00005799"/>
    </source>
</evidence>
<accession>A0A6N9T6T9</accession>
<feature type="compositionally biased region" description="Low complexity" evidence="2">
    <location>
        <begin position="353"/>
        <end position="363"/>
    </location>
</feature>
<dbReference type="PANTHER" id="PTHR43473">
    <property type="entry name" value="MAGNESIUM-CHELATASE SUBUNIT CHLD, CHLOROPLASTIC"/>
    <property type="match status" value="1"/>
</dbReference>
<comment type="caution">
    <text evidence="4">The sequence shown here is derived from an EMBL/GenBank/DDBJ whole genome shotgun (WGS) entry which is preliminary data.</text>
</comment>
<dbReference type="Pfam" id="PF13519">
    <property type="entry name" value="VWA_2"/>
    <property type="match status" value="1"/>
</dbReference>
<dbReference type="InterPro" id="IPR002035">
    <property type="entry name" value="VWF_A"/>
</dbReference>
<keyword evidence="5" id="KW-1185">Reference proteome</keyword>
<proteinExistence type="inferred from homology"/>
<dbReference type="CDD" id="cd01451">
    <property type="entry name" value="vWA_Magnesium_chelatase"/>
    <property type="match status" value="1"/>
</dbReference>
<dbReference type="RefSeq" id="WP_163464038.1">
    <property type="nucleotide sequence ID" value="NZ_JAAAMG010000012.1"/>
</dbReference>
<feature type="domain" description="VWFA" evidence="3">
    <location>
        <begin position="432"/>
        <end position="611"/>
    </location>
</feature>
<sequence>MAPLRPAAANDSALSARSETATAGAALWREALSAIAVFAVDPRIGLRLAARAGPVRAAALQVLHALLSDDIPVRKMPAGISEAALLGGLDLAASLHTGQPVLENGLIADTDGGVLVAAMAERMTQEAAGLVSLALDRRHISIERDGVSREIPARIGLVALDEGMEPDEAPPENLCERLGLWISLEGADPRGAADGGLDAEAIASARNFLASVRPNDGTIETICQAAMAFGIVSLRAPHLAIRTACAAAALGGRLSPSSGDVETAIRMVLLPRAVTMPPMPEAQDDAHDEPDDDGDHDDEQPSSPDDPAPEPEAPRDDSEIQPSQDMTVETAAASLPADLLASLAAMMRPPLARAGAGRSGSFAKRARRGRVVGTRQGDPRRDRLDLLATLRTAAPWQAIRRAERAPGAPPRLLEMRMSDIRVRRHRGKAETATIFCVDASGSAALARLAEAKGAVERILAECYVRRDRVALVAFRGTRADVLLTETKSLTRAKRSLAALPAGGGTPLASGILAALDLARSSAKEGRTPLMALLTDGRANIGRDGAAGRPQAMANAKEAARAVRACGIAALVIDLSQRPSAEARQIAADMGATYLALPRADSRALSEAVAAAPRGGDAARTRRP</sequence>
<dbReference type="InterPro" id="IPR027417">
    <property type="entry name" value="P-loop_NTPase"/>
</dbReference>
<organism evidence="4 5">
    <name type="scientific">Jiella pacifica</name>
    <dbReference type="NCBI Taxonomy" id="2696469"/>
    <lineage>
        <taxon>Bacteria</taxon>
        <taxon>Pseudomonadati</taxon>
        <taxon>Pseudomonadota</taxon>
        <taxon>Alphaproteobacteria</taxon>
        <taxon>Hyphomicrobiales</taxon>
        <taxon>Aurantimonadaceae</taxon>
        <taxon>Jiella</taxon>
    </lineage>
</organism>
<feature type="compositionally biased region" description="Acidic residues" evidence="2">
    <location>
        <begin position="282"/>
        <end position="300"/>
    </location>
</feature>
<dbReference type="InterPro" id="IPR041628">
    <property type="entry name" value="ChlI/MoxR_AAA_lid"/>
</dbReference>
<evidence type="ECO:0000259" key="3">
    <source>
        <dbReference type="PROSITE" id="PS50234"/>
    </source>
</evidence>
<dbReference type="Pfam" id="PF17863">
    <property type="entry name" value="AAA_lid_2"/>
    <property type="match status" value="1"/>
</dbReference>
<dbReference type="PANTHER" id="PTHR43473:SF2">
    <property type="entry name" value="MAGNESIUM-CHELATASE SUBUNIT CHLD, CHLOROPLASTIC"/>
    <property type="match status" value="1"/>
</dbReference>
<dbReference type="SUPFAM" id="SSF52540">
    <property type="entry name" value="P-loop containing nucleoside triphosphate hydrolases"/>
    <property type="match status" value="1"/>
</dbReference>
<evidence type="ECO:0000313" key="5">
    <source>
        <dbReference type="Proteomes" id="UP000469011"/>
    </source>
</evidence>
<reference evidence="4 5" key="1">
    <citation type="submission" date="2020-01" db="EMBL/GenBank/DDBJ databases">
        <title>Jiella pacifica sp. nov.</title>
        <authorList>
            <person name="Xue Z."/>
            <person name="Zhu S."/>
            <person name="Chen J."/>
            <person name="Yang J."/>
        </authorList>
    </citation>
    <scope>NUCLEOTIDE SEQUENCE [LARGE SCALE GENOMIC DNA]</scope>
    <source>
        <strain evidence="4 5">40Bstr34</strain>
    </source>
</reference>
<dbReference type="InterPro" id="IPR036465">
    <property type="entry name" value="vWFA_dom_sf"/>
</dbReference>
<dbReference type="InterPro" id="IPR041702">
    <property type="entry name" value="BchD/ChlD_VWA"/>
</dbReference>
<dbReference type="Gene3D" id="3.40.50.410">
    <property type="entry name" value="von Willebrand factor, type A domain"/>
    <property type="match status" value="1"/>
</dbReference>
<dbReference type="SMART" id="SM00327">
    <property type="entry name" value="VWA"/>
    <property type="match status" value="1"/>
</dbReference>
<dbReference type="EMBL" id="JAAAMG010000012">
    <property type="protein sequence ID" value="NDW05786.1"/>
    <property type="molecule type" value="Genomic_DNA"/>
</dbReference>
<dbReference type="NCBIfam" id="NF009943">
    <property type="entry name" value="PRK13406.1"/>
    <property type="match status" value="1"/>
</dbReference>